<evidence type="ECO:0000256" key="1">
    <source>
        <dbReference type="ARBA" id="ARBA00001913"/>
    </source>
</evidence>
<dbReference type="PANTHER" id="PTHR43108:SF6">
    <property type="entry name" value="N-SULPHOGLUCOSAMINE SULPHOHYDROLASE"/>
    <property type="match status" value="1"/>
</dbReference>
<dbReference type="GO" id="GO:0030200">
    <property type="term" value="P:heparan sulfate proteoglycan catabolic process"/>
    <property type="evidence" value="ECO:0007669"/>
    <property type="project" value="TreeGrafter"/>
</dbReference>
<dbReference type="Proteomes" id="UP001152320">
    <property type="component" value="Chromosome 8"/>
</dbReference>
<evidence type="ECO:0000256" key="4">
    <source>
        <dbReference type="ARBA" id="ARBA00022801"/>
    </source>
</evidence>
<dbReference type="FunFam" id="3.40.720.10:FF:000026">
    <property type="entry name" value="N-sulphoglucosamine sulphohydrolase"/>
    <property type="match status" value="1"/>
</dbReference>
<dbReference type="AlphaFoldDB" id="A0A9Q1C2W1"/>
<dbReference type="PROSITE" id="PS00523">
    <property type="entry name" value="SULFATASE_1"/>
    <property type="match status" value="1"/>
</dbReference>
<evidence type="ECO:0000256" key="6">
    <source>
        <dbReference type="SAM" id="SignalP"/>
    </source>
</evidence>
<dbReference type="SUPFAM" id="SSF53649">
    <property type="entry name" value="Alkaline phosphatase-like"/>
    <property type="match status" value="1"/>
</dbReference>
<dbReference type="CDD" id="cd16027">
    <property type="entry name" value="SGSH"/>
    <property type="match status" value="1"/>
</dbReference>
<dbReference type="InterPro" id="IPR024607">
    <property type="entry name" value="Sulfatase_CS"/>
</dbReference>
<dbReference type="PANTHER" id="PTHR43108">
    <property type="entry name" value="N-ACETYLGLUCOSAMINE-6-SULFATASE FAMILY MEMBER"/>
    <property type="match status" value="1"/>
</dbReference>
<evidence type="ECO:0000256" key="5">
    <source>
        <dbReference type="ARBA" id="ARBA00023180"/>
    </source>
</evidence>
<dbReference type="OrthoDB" id="10012954at2759"/>
<feature type="signal peptide" evidence="6">
    <location>
        <begin position="1"/>
        <end position="35"/>
    </location>
</feature>
<evidence type="ECO:0000313" key="9">
    <source>
        <dbReference type="Proteomes" id="UP001152320"/>
    </source>
</evidence>
<comment type="cofactor">
    <cofactor evidence="1">
        <name>Ca(2+)</name>
        <dbReference type="ChEBI" id="CHEBI:29108"/>
    </cofactor>
</comment>
<feature type="chain" id="PRO_5040431576" evidence="6">
    <location>
        <begin position="36"/>
        <end position="529"/>
    </location>
</feature>
<gene>
    <name evidence="8" type="ORF">HOLleu_18501</name>
</gene>
<comment type="similarity">
    <text evidence="2">Belongs to the sulfatase family.</text>
</comment>
<dbReference type="GO" id="GO:0006027">
    <property type="term" value="P:glycosaminoglycan catabolic process"/>
    <property type="evidence" value="ECO:0007669"/>
    <property type="project" value="TreeGrafter"/>
</dbReference>
<dbReference type="InterPro" id="IPR017850">
    <property type="entry name" value="Alkaline_phosphatase_core_sf"/>
</dbReference>
<keyword evidence="3 6" id="KW-0732">Signal</keyword>
<proteinExistence type="inferred from homology"/>
<organism evidence="8 9">
    <name type="scientific">Holothuria leucospilota</name>
    <name type="common">Black long sea cucumber</name>
    <name type="synonym">Mertensiothuria leucospilota</name>
    <dbReference type="NCBI Taxonomy" id="206669"/>
    <lineage>
        <taxon>Eukaryota</taxon>
        <taxon>Metazoa</taxon>
        <taxon>Echinodermata</taxon>
        <taxon>Eleutherozoa</taxon>
        <taxon>Echinozoa</taxon>
        <taxon>Holothuroidea</taxon>
        <taxon>Aspidochirotacea</taxon>
        <taxon>Aspidochirotida</taxon>
        <taxon>Holothuriidae</taxon>
        <taxon>Holothuria</taxon>
    </lineage>
</organism>
<protein>
    <submittedName>
        <fullName evidence="8">N-sulfoglucosamine sulfohydrolase</fullName>
    </submittedName>
</protein>
<dbReference type="Gene3D" id="3.40.720.10">
    <property type="entry name" value="Alkaline Phosphatase, subunit A"/>
    <property type="match status" value="1"/>
</dbReference>
<feature type="domain" description="Sulfatase N-terminal" evidence="7">
    <location>
        <begin position="44"/>
        <end position="349"/>
    </location>
</feature>
<keyword evidence="9" id="KW-1185">Reference proteome</keyword>
<sequence>MLTKTQICGMKSNQKMKVFILLTVLIPLSVQSSSANIRHSQVKRNVLVMIGDDAGFESQIYNNSVCKTPNLNKLAERSLIFKHSYTSVSSCSPSRSAILTGLPEHQNGMYGLHNGYHHFESFEEVRSLPFILNQSNIRTGLIGKKHVGPEDVYPFEFEYSGENNPILQVGRNITLMKELAHKFFQTQDERPFFLYIGFHDPHRCGHTLPQYGQFCEKFGNGEPGMGKIVDWKPTLYDPADVIVPYFVQDTPVARADLAAQYTTISRLDQGIGLILGELEAAGHLDDTLIIYSSDNGIPFPYGRTNAYEPSTAEPLLVSSPLHPERKGQVTEAFASLLDIVPTVLDWFNITYPSYSLQKKKIVQLTGTSLLPVLKSEPAKGFDAAFMSQDLHEITMFYPMRALRTRNMRLIHNLNFKMPFPIDQDFYISRTFQDILNRTRQGEPLHWFSSLERYYYRPEWELFDMDSDPQETTNVAKNAKYASVFREMKEQLLAWQNVTADPFICYPWGVLQDSGAYKEHNKCFPLDNGL</sequence>
<evidence type="ECO:0000259" key="7">
    <source>
        <dbReference type="Pfam" id="PF00884"/>
    </source>
</evidence>
<dbReference type="Pfam" id="PF00884">
    <property type="entry name" value="Sulfatase"/>
    <property type="match status" value="1"/>
</dbReference>
<dbReference type="InterPro" id="IPR000917">
    <property type="entry name" value="Sulfatase_N"/>
</dbReference>
<dbReference type="EMBL" id="JAIZAY010000008">
    <property type="protein sequence ID" value="KAJ8037631.1"/>
    <property type="molecule type" value="Genomic_DNA"/>
</dbReference>
<evidence type="ECO:0000313" key="8">
    <source>
        <dbReference type="EMBL" id="KAJ8037631.1"/>
    </source>
</evidence>
<keyword evidence="4" id="KW-0378">Hydrolase</keyword>
<accession>A0A9Q1C2W1</accession>
<reference evidence="8" key="1">
    <citation type="submission" date="2021-10" db="EMBL/GenBank/DDBJ databases">
        <title>Tropical sea cucumber genome reveals ecological adaptation and Cuvierian tubules defense mechanism.</title>
        <authorList>
            <person name="Chen T."/>
        </authorList>
    </citation>
    <scope>NUCLEOTIDE SEQUENCE</scope>
    <source>
        <strain evidence="8">Nanhai2018</strain>
        <tissue evidence="8">Muscle</tissue>
    </source>
</reference>
<dbReference type="GO" id="GO:0016250">
    <property type="term" value="F:N-sulfoglucosamine sulfohydrolase activity"/>
    <property type="evidence" value="ECO:0007669"/>
    <property type="project" value="TreeGrafter"/>
</dbReference>
<evidence type="ECO:0000256" key="2">
    <source>
        <dbReference type="ARBA" id="ARBA00008779"/>
    </source>
</evidence>
<keyword evidence="5" id="KW-0325">Glycoprotein</keyword>
<name>A0A9Q1C2W1_HOLLE</name>
<comment type="caution">
    <text evidence="8">The sequence shown here is derived from an EMBL/GenBank/DDBJ whole genome shotgun (WGS) entry which is preliminary data.</text>
</comment>
<evidence type="ECO:0000256" key="3">
    <source>
        <dbReference type="ARBA" id="ARBA00022729"/>
    </source>
</evidence>